<dbReference type="Gene3D" id="2.60.40.2500">
    <property type="match status" value="1"/>
</dbReference>
<dbReference type="InterPro" id="IPR033645">
    <property type="entry name" value="VirB9/CagX/TrbG_C"/>
</dbReference>
<dbReference type="InterPro" id="IPR010258">
    <property type="entry name" value="Conjugal_tfr_TrbG/VirB9/CagX"/>
</dbReference>
<reference evidence="4 5" key="1">
    <citation type="submission" date="2015-03" db="EMBL/GenBank/DDBJ databases">
        <authorList>
            <person name="Regsiter A."/>
            <person name="william w."/>
        </authorList>
    </citation>
    <scope>NUCLEOTIDE SEQUENCE [LARGE SCALE GENOMIC DNA]</scope>
    <source>
        <strain evidence="4 5">CB1</strain>
    </source>
</reference>
<proteinExistence type="inferred from homology"/>
<evidence type="ECO:0000313" key="5">
    <source>
        <dbReference type="Proteomes" id="UP000078599"/>
    </source>
</evidence>
<accession>A0ABM9SZN2</accession>
<name>A0ABM9SZN2_THIA3</name>
<keyword evidence="5" id="KW-1185">Reference proteome</keyword>
<feature type="signal peptide" evidence="3">
    <location>
        <begin position="1"/>
        <end position="20"/>
    </location>
</feature>
<sequence length="336" mass="36123">MKRTLLAVALSASFFAPAFAGGSAPDNGRVSHELQRFRVVHRAIPVGTPDNGRTSHELVNQTPPVPLSYRATDAAAQQWLQTGVANDIIGTNGQVMYAYGQSRPTITCAPLHVCVINLLTGEHITSLSIGDSVRWLVQPTNAGERPIVIVKPTQAGLVTNLVVTTDAGRVYYMTLKSDAHDYVPLVGYYDPQQLVINMQQQAAQARAAEQAKAEAKKQAVVAPLGNIDPAKLDFDFTCTADNGNDDTNMLPVRVFAGGGHTYLQMPQSMKFTDAPAVFNTSNGNTELMNSRLVHGYYVLDGLPSKFNLTLGVGKNAHTVVCQHGGQSSAGFFGWAR</sequence>
<dbReference type="CDD" id="cd06911">
    <property type="entry name" value="VirB9_CagX_TrbG"/>
    <property type="match status" value="1"/>
</dbReference>
<dbReference type="Proteomes" id="UP000078599">
    <property type="component" value="Unassembled WGS sequence"/>
</dbReference>
<dbReference type="RefSeq" id="WP_084440236.1">
    <property type="nucleotide sequence ID" value="NZ_DAIPFP010000007.1"/>
</dbReference>
<protein>
    <submittedName>
        <fullName evidence="4">Conjugal transfer protein TrbG/VirB9/CagX (Modular protein)</fullName>
    </submittedName>
</protein>
<comment type="similarity">
    <text evidence="1">Belongs to the TrbG/VirB9 family.</text>
</comment>
<gene>
    <name evidence="4" type="ORF">THICB1_10157</name>
</gene>
<keyword evidence="2 3" id="KW-0732">Signal</keyword>
<dbReference type="InterPro" id="IPR038161">
    <property type="entry name" value="VirB9/CagX/TrbG_C_sf"/>
</dbReference>
<dbReference type="EMBL" id="CTRI01000001">
    <property type="protein sequence ID" value="CQR26414.1"/>
    <property type="molecule type" value="Genomic_DNA"/>
</dbReference>
<dbReference type="Pfam" id="PF03524">
    <property type="entry name" value="CagX"/>
    <property type="match status" value="1"/>
</dbReference>
<comment type="caution">
    <text evidence="4">The sequence shown here is derived from an EMBL/GenBank/DDBJ whole genome shotgun (WGS) entry which is preliminary data.</text>
</comment>
<feature type="chain" id="PRO_5046766294" evidence="3">
    <location>
        <begin position="21"/>
        <end position="336"/>
    </location>
</feature>
<organism evidence="4 5">
    <name type="scientific">Thiomonas arsenitoxydans (strain DSM 22701 / CIP 110005 / 3As)</name>
    <dbReference type="NCBI Taxonomy" id="426114"/>
    <lineage>
        <taxon>Bacteria</taxon>
        <taxon>Pseudomonadati</taxon>
        <taxon>Pseudomonadota</taxon>
        <taxon>Betaproteobacteria</taxon>
        <taxon>Burkholderiales</taxon>
        <taxon>Thiomonas</taxon>
    </lineage>
</organism>
<evidence type="ECO:0000256" key="3">
    <source>
        <dbReference type="SAM" id="SignalP"/>
    </source>
</evidence>
<evidence type="ECO:0000256" key="1">
    <source>
        <dbReference type="ARBA" id="ARBA00006135"/>
    </source>
</evidence>
<evidence type="ECO:0000256" key="2">
    <source>
        <dbReference type="ARBA" id="ARBA00022729"/>
    </source>
</evidence>
<evidence type="ECO:0000313" key="4">
    <source>
        <dbReference type="EMBL" id="CQR26414.1"/>
    </source>
</evidence>